<sequence>MRLRNPAGHLKKLVGRGQRSGPSWCVEAEEDREWEEIRPGEILEELKEEQTLQTRRETMMKGTSHKMCNMTLIHSPKWRAWSGGSPHPLLKAIDRMEVEKDPQTLRESEGHLQDL</sequence>
<comment type="caution">
    <text evidence="2">The sequence shown here is derived from an EMBL/GenBank/DDBJ whole genome shotgun (WGS) entry which is preliminary data.</text>
</comment>
<name>A0AAV7VD15_PLEWA</name>
<protein>
    <submittedName>
        <fullName evidence="2">Uncharacterized protein</fullName>
    </submittedName>
</protein>
<evidence type="ECO:0000256" key="1">
    <source>
        <dbReference type="SAM" id="MobiDB-lite"/>
    </source>
</evidence>
<dbReference type="Proteomes" id="UP001066276">
    <property type="component" value="Chromosome 2_1"/>
</dbReference>
<dbReference type="AlphaFoldDB" id="A0AAV7VD15"/>
<accession>A0AAV7VD15</accession>
<reference evidence="2" key="1">
    <citation type="journal article" date="2022" name="bioRxiv">
        <title>Sequencing and chromosome-scale assembly of the giantPleurodeles waltlgenome.</title>
        <authorList>
            <person name="Brown T."/>
            <person name="Elewa A."/>
            <person name="Iarovenko S."/>
            <person name="Subramanian E."/>
            <person name="Araus A.J."/>
            <person name="Petzold A."/>
            <person name="Susuki M."/>
            <person name="Suzuki K.-i.T."/>
            <person name="Hayashi T."/>
            <person name="Toyoda A."/>
            <person name="Oliveira C."/>
            <person name="Osipova E."/>
            <person name="Leigh N.D."/>
            <person name="Simon A."/>
            <person name="Yun M.H."/>
        </authorList>
    </citation>
    <scope>NUCLEOTIDE SEQUENCE</scope>
    <source>
        <strain evidence="2">20211129_DDA</strain>
        <tissue evidence="2">Liver</tissue>
    </source>
</reference>
<gene>
    <name evidence="2" type="ORF">NDU88_003324</name>
</gene>
<feature type="compositionally biased region" description="Basic residues" evidence="1">
    <location>
        <begin position="1"/>
        <end position="14"/>
    </location>
</feature>
<organism evidence="2 3">
    <name type="scientific">Pleurodeles waltl</name>
    <name type="common">Iberian ribbed newt</name>
    <dbReference type="NCBI Taxonomy" id="8319"/>
    <lineage>
        <taxon>Eukaryota</taxon>
        <taxon>Metazoa</taxon>
        <taxon>Chordata</taxon>
        <taxon>Craniata</taxon>
        <taxon>Vertebrata</taxon>
        <taxon>Euteleostomi</taxon>
        <taxon>Amphibia</taxon>
        <taxon>Batrachia</taxon>
        <taxon>Caudata</taxon>
        <taxon>Salamandroidea</taxon>
        <taxon>Salamandridae</taxon>
        <taxon>Pleurodelinae</taxon>
        <taxon>Pleurodeles</taxon>
    </lineage>
</organism>
<proteinExistence type="predicted"/>
<evidence type="ECO:0000313" key="2">
    <source>
        <dbReference type="EMBL" id="KAJ1199490.1"/>
    </source>
</evidence>
<feature type="region of interest" description="Disordered" evidence="1">
    <location>
        <begin position="1"/>
        <end position="27"/>
    </location>
</feature>
<keyword evidence="3" id="KW-1185">Reference proteome</keyword>
<evidence type="ECO:0000313" key="3">
    <source>
        <dbReference type="Proteomes" id="UP001066276"/>
    </source>
</evidence>
<dbReference type="EMBL" id="JANPWB010000003">
    <property type="protein sequence ID" value="KAJ1199490.1"/>
    <property type="molecule type" value="Genomic_DNA"/>
</dbReference>